<comment type="caution">
    <text evidence="1">The sequence shown here is derived from an EMBL/GenBank/DDBJ whole genome shotgun (WGS) entry which is preliminary data.</text>
</comment>
<dbReference type="Proteomes" id="UP000091857">
    <property type="component" value="Chromosome 11"/>
</dbReference>
<proteinExistence type="predicted"/>
<gene>
    <name evidence="1" type="ORF">MANES_11G040553v8</name>
</gene>
<evidence type="ECO:0000313" key="1">
    <source>
        <dbReference type="EMBL" id="KAG8643466.1"/>
    </source>
</evidence>
<sequence>MQICQSFCCTQSNLHSGWPIDRGGHHFLLTHHRDEISSNCWQRTRKQSIDQLLRCSIRRPPQYSGDECG</sequence>
<accession>A0ACB7GXP9</accession>
<dbReference type="EMBL" id="CM004397">
    <property type="protein sequence ID" value="KAG8643466.1"/>
    <property type="molecule type" value="Genomic_DNA"/>
</dbReference>
<keyword evidence="2" id="KW-1185">Reference proteome</keyword>
<organism evidence="1 2">
    <name type="scientific">Manihot esculenta</name>
    <name type="common">Cassava</name>
    <name type="synonym">Jatropha manihot</name>
    <dbReference type="NCBI Taxonomy" id="3983"/>
    <lineage>
        <taxon>Eukaryota</taxon>
        <taxon>Viridiplantae</taxon>
        <taxon>Streptophyta</taxon>
        <taxon>Embryophyta</taxon>
        <taxon>Tracheophyta</taxon>
        <taxon>Spermatophyta</taxon>
        <taxon>Magnoliopsida</taxon>
        <taxon>eudicotyledons</taxon>
        <taxon>Gunneridae</taxon>
        <taxon>Pentapetalae</taxon>
        <taxon>rosids</taxon>
        <taxon>fabids</taxon>
        <taxon>Malpighiales</taxon>
        <taxon>Euphorbiaceae</taxon>
        <taxon>Crotonoideae</taxon>
        <taxon>Manihoteae</taxon>
        <taxon>Manihot</taxon>
    </lineage>
</organism>
<protein>
    <submittedName>
        <fullName evidence="1">Uncharacterized protein</fullName>
    </submittedName>
</protein>
<reference evidence="2" key="1">
    <citation type="journal article" date="2016" name="Nat. Biotechnol.">
        <title>Sequencing wild and cultivated cassava and related species reveals extensive interspecific hybridization and genetic diversity.</title>
        <authorList>
            <person name="Bredeson J.V."/>
            <person name="Lyons J.B."/>
            <person name="Prochnik S.E."/>
            <person name="Wu G.A."/>
            <person name="Ha C.M."/>
            <person name="Edsinger-Gonzales E."/>
            <person name="Grimwood J."/>
            <person name="Schmutz J."/>
            <person name="Rabbi I.Y."/>
            <person name="Egesi C."/>
            <person name="Nauluvula P."/>
            <person name="Lebot V."/>
            <person name="Ndunguru J."/>
            <person name="Mkamilo G."/>
            <person name="Bart R.S."/>
            <person name="Setter T.L."/>
            <person name="Gleadow R.M."/>
            <person name="Kulakow P."/>
            <person name="Ferguson M.E."/>
            <person name="Rounsley S."/>
            <person name="Rokhsar D.S."/>
        </authorList>
    </citation>
    <scope>NUCLEOTIDE SEQUENCE [LARGE SCALE GENOMIC DNA]</scope>
    <source>
        <strain evidence="2">cv. AM560-2</strain>
    </source>
</reference>
<name>A0ACB7GXP9_MANES</name>
<evidence type="ECO:0000313" key="2">
    <source>
        <dbReference type="Proteomes" id="UP000091857"/>
    </source>
</evidence>